<feature type="domain" description="Aldehyde dehydrogenase" evidence="6">
    <location>
        <begin position="24"/>
        <end position="419"/>
    </location>
</feature>
<sequence>MSASDGTPLLQRAIDAECIFNGNWIPSSSALLPIIEPATGELLMNTAMAGAADIAIACREAALAQPAWAAMGPREKAEIFLMAADHAVCAFDELALYVARETGGSLHKGQHEVNETIVLLRQAAGMLSQAHGHGVILPSAAGRLSYARRVAHGVVGVISPFNFPLVLSLRSVAPALAAGNAVVLKPDPQTPISGGFLIARLFEEAGLPKGLLHVLPGAADAGEALCRDTNVQMITFTGSTGAGRKVAEAAGRNLKKVSLELGGKNPLVILEDADLDLAASNAAFGAWLHQGQICMATGLILVHESIVAAFTRKLADKARALTVGNAARGEAALGPLINQRQLQHVHQVVSDSLQAGAQLETGGEYEGLFYRPTVLSGVKPGMRAFEEEIFGPVAVVVSFSSDEQAIELANRSEYGLAAADIMAIHLGVSKLFEPVTVETQRELFGQRILQGQVSVQCLARLSVGDVAETCLRVVILAVPQVHEPPAGRPLWRKPVGGGIVRVERPEVAAGVDRAVAIVGTDRNRNVRLDPLRQQRAAIGASEGRQLQKRADDHIAKTCAGTQRRVIQPIVHINMRQRRVDCSNARHCAIGQRLPDIDDLRGHGQYINVLSGKLQFVAIDVVETIGSGEVQVLLQIPARPRRCG</sequence>
<evidence type="ECO:0000313" key="7">
    <source>
        <dbReference type="EMBL" id="RMU26374.1"/>
    </source>
</evidence>
<dbReference type="InterPro" id="IPR015590">
    <property type="entry name" value="Aldehyde_DH_dom"/>
</dbReference>
<dbReference type="SUPFAM" id="SSF53720">
    <property type="entry name" value="ALDH-like"/>
    <property type="match status" value="1"/>
</dbReference>
<proteinExistence type="inferred from homology"/>
<evidence type="ECO:0000259" key="6">
    <source>
        <dbReference type="Pfam" id="PF00171"/>
    </source>
</evidence>
<dbReference type="Proteomes" id="UP000281514">
    <property type="component" value="Unassembled WGS sequence"/>
</dbReference>
<dbReference type="InterPro" id="IPR029510">
    <property type="entry name" value="Ald_DH_CS_GLU"/>
</dbReference>
<evidence type="ECO:0000256" key="5">
    <source>
        <dbReference type="RuleBase" id="RU003345"/>
    </source>
</evidence>
<dbReference type="GO" id="GO:0016620">
    <property type="term" value="F:oxidoreductase activity, acting on the aldehyde or oxo group of donors, NAD or NADP as acceptor"/>
    <property type="evidence" value="ECO:0007669"/>
    <property type="project" value="InterPro"/>
</dbReference>
<evidence type="ECO:0000313" key="8">
    <source>
        <dbReference type="Proteomes" id="UP000281514"/>
    </source>
</evidence>
<dbReference type="InterPro" id="IPR016162">
    <property type="entry name" value="Ald_DH_N"/>
</dbReference>
<evidence type="ECO:0000256" key="1">
    <source>
        <dbReference type="ARBA" id="ARBA00009986"/>
    </source>
</evidence>
<comment type="similarity">
    <text evidence="1 5">Belongs to the aldehyde dehydrogenase family.</text>
</comment>
<dbReference type="InterPro" id="IPR016163">
    <property type="entry name" value="Ald_DH_C"/>
</dbReference>
<dbReference type="Gene3D" id="3.40.309.10">
    <property type="entry name" value="Aldehyde Dehydrogenase, Chain A, domain 2"/>
    <property type="match status" value="1"/>
</dbReference>
<dbReference type="PANTHER" id="PTHR42986:SF1">
    <property type="entry name" value="BENZALDEHYDE DEHYDROGENASE YFMT"/>
    <property type="match status" value="1"/>
</dbReference>
<dbReference type="PROSITE" id="PS00687">
    <property type="entry name" value="ALDEHYDE_DEHYDR_GLU"/>
    <property type="match status" value="1"/>
</dbReference>
<dbReference type="EMBL" id="RBTX01000609">
    <property type="protein sequence ID" value="RMU26374.1"/>
    <property type="molecule type" value="Genomic_DNA"/>
</dbReference>
<dbReference type="Gene3D" id="3.40.605.10">
    <property type="entry name" value="Aldehyde Dehydrogenase, Chain A, domain 1"/>
    <property type="match status" value="1"/>
</dbReference>
<dbReference type="Pfam" id="PF00171">
    <property type="entry name" value="Aldedh"/>
    <property type="match status" value="1"/>
</dbReference>
<name>A0A3M5SZL3_9PSED</name>
<protein>
    <submittedName>
        <fullName evidence="7">Benzaldehyde dehydrogenase</fullName>
    </submittedName>
</protein>
<gene>
    <name evidence="7" type="ORF">ALP32_01693</name>
</gene>
<dbReference type="InterPro" id="IPR016161">
    <property type="entry name" value="Ald_DH/histidinol_DH"/>
</dbReference>
<keyword evidence="3" id="KW-0520">NAD</keyword>
<comment type="caution">
    <text evidence="7">The sequence shown here is derived from an EMBL/GenBank/DDBJ whole genome shotgun (WGS) entry which is preliminary data.</text>
</comment>
<dbReference type="PANTHER" id="PTHR42986">
    <property type="entry name" value="BENZALDEHYDE DEHYDROGENASE YFMT"/>
    <property type="match status" value="1"/>
</dbReference>
<evidence type="ECO:0000256" key="3">
    <source>
        <dbReference type="ARBA" id="ARBA00023027"/>
    </source>
</evidence>
<organism evidence="7 8">
    <name type="scientific">Pseudomonas avellanae</name>
    <dbReference type="NCBI Taxonomy" id="46257"/>
    <lineage>
        <taxon>Bacteria</taxon>
        <taxon>Pseudomonadati</taxon>
        <taxon>Pseudomonadota</taxon>
        <taxon>Gammaproteobacteria</taxon>
        <taxon>Pseudomonadales</taxon>
        <taxon>Pseudomonadaceae</taxon>
        <taxon>Pseudomonas</taxon>
    </lineage>
</organism>
<reference evidence="7 8" key="1">
    <citation type="submission" date="2018-08" db="EMBL/GenBank/DDBJ databases">
        <title>Recombination of ecologically and evolutionarily significant loci maintains genetic cohesion in the Pseudomonas syringae species complex.</title>
        <authorList>
            <person name="Dillon M."/>
            <person name="Thakur S."/>
            <person name="Almeida R.N.D."/>
            <person name="Weir B.S."/>
            <person name="Guttman D.S."/>
        </authorList>
    </citation>
    <scope>NUCLEOTIDE SEQUENCE [LARGE SCALE GENOMIC DNA]</scope>
    <source>
        <strain evidence="7 8">ICMP 9749</strain>
    </source>
</reference>
<accession>A0A3M5SZL3</accession>
<keyword evidence="2 5" id="KW-0560">Oxidoreductase</keyword>
<feature type="active site" evidence="4">
    <location>
        <position position="260"/>
    </location>
</feature>
<evidence type="ECO:0000256" key="2">
    <source>
        <dbReference type="ARBA" id="ARBA00023002"/>
    </source>
</evidence>
<dbReference type="AlphaFoldDB" id="A0A3M5SZL3"/>
<evidence type="ECO:0000256" key="4">
    <source>
        <dbReference type="PROSITE-ProRule" id="PRU10007"/>
    </source>
</evidence>